<organism evidence="1">
    <name type="scientific">Cacopsylla melanoneura</name>
    <dbReference type="NCBI Taxonomy" id="428564"/>
    <lineage>
        <taxon>Eukaryota</taxon>
        <taxon>Metazoa</taxon>
        <taxon>Ecdysozoa</taxon>
        <taxon>Arthropoda</taxon>
        <taxon>Hexapoda</taxon>
        <taxon>Insecta</taxon>
        <taxon>Pterygota</taxon>
        <taxon>Neoptera</taxon>
        <taxon>Paraneoptera</taxon>
        <taxon>Hemiptera</taxon>
        <taxon>Sternorrhyncha</taxon>
        <taxon>Psylloidea</taxon>
        <taxon>Psyllidae</taxon>
        <taxon>Psyllinae</taxon>
        <taxon>Cacopsylla</taxon>
    </lineage>
</organism>
<reference evidence="1" key="1">
    <citation type="submission" date="2021-05" db="EMBL/GenBank/DDBJ databases">
        <authorList>
            <person name="Alioto T."/>
            <person name="Alioto T."/>
            <person name="Gomez Garrido J."/>
        </authorList>
    </citation>
    <scope>NUCLEOTIDE SEQUENCE</scope>
</reference>
<proteinExistence type="predicted"/>
<protein>
    <submittedName>
        <fullName evidence="1">Uncharacterized protein</fullName>
    </submittedName>
</protein>
<sequence>MRELDRTIFDSQSIFKADQWQTFKSAMRACAGLNEKGEIKTPTFLSTTGFYFKKLAKILLVKCVALKPDIDGWLAYYDLEHYRQVAKPGICTSKKKQDSRIATCHRYPKG</sequence>
<name>A0A8D8Z9M6_9HEMI</name>
<evidence type="ECO:0000313" key="1">
    <source>
        <dbReference type="EMBL" id="CAG6742960.1"/>
    </source>
</evidence>
<accession>A0A8D8Z9M6</accession>
<dbReference type="AlphaFoldDB" id="A0A8D8Z9M6"/>
<dbReference type="EMBL" id="HBUF01441401">
    <property type="protein sequence ID" value="CAG6742960.1"/>
    <property type="molecule type" value="Transcribed_RNA"/>
</dbReference>